<keyword evidence="4" id="KW-1133">Transmembrane helix</keyword>
<dbReference type="SUPFAM" id="SSF48613">
    <property type="entry name" value="Heme oxygenase-like"/>
    <property type="match status" value="1"/>
</dbReference>
<proteinExistence type="predicted"/>
<evidence type="ECO:0000256" key="4">
    <source>
        <dbReference type="SAM" id="Phobius"/>
    </source>
</evidence>
<dbReference type="PANTHER" id="PTHR10720:SF1">
    <property type="entry name" value="HEME OXYGENASE 1"/>
    <property type="match status" value="1"/>
</dbReference>
<reference evidence="5 6" key="1">
    <citation type="submission" date="2021-05" db="EMBL/GenBank/DDBJ databases">
        <authorList>
            <person name="Zahm M."/>
            <person name="Klopp C."/>
            <person name="Cabau C."/>
            <person name="Kuhl H."/>
            <person name="Suciu R."/>
            <person name="Ciorpac M."/>
            <person name="Holostenco D."/>
            <person name="Gessner J."/>
            <person name="Wuertz S."/>
            <person name="Hohne C."/>
            <person name="Stock M."/>
            <person name="Gislard M."/>
            <person name="Lluch J."/>
            <person name="Milhes M."/>
            <person name="Lampietro C."/>
            <person name="Lopez Roques C."/>
            <person name="Donnadieu C."/>
            <person name="Du K."/>
            <person name="Schartl M."/>
            <person name="Guiguen Y."/>
        </authorList>
    </citation>
    <scope>NUCLEOTIDE SEQUENCE [LARGE SCALE GENOMIC DNA]</scope>
    <source>
        <strain evidence="5">Hh-F2</strain>
        <tissue evidence="5">Blood</tissue>
    </source>
</reference>
<dbReference type="EMBL" id="JAHFZB010000031">
    <property type="protein sequence ID" value="KAK6471473.1"/>
    <property type="molecule type" value="Genomic_DNA"/>
</dbReference>
<keyword evidence="6" id="KW-1185">Reference proteome</keyword>
<feature type="transmembrane region" description="Helical" evidence="4">
    <location>
        <begin position="299"/>
        <end position="319"/>
    </location>
</feature>
<name>A0ABR0YFX4_HUSHU</name>
<evidence type="ECO:0000256" key="1">
    <source>
        <dbReference type="ARBA" id="ARBA00004240"/>
    </source>
</evidence>
<dbReference type="PANTHER" id="PTHR10720">
    <property type="entry name" value="HEME OXYGENASE"/>
    <property type="match status" value="1"/>
</dbReference>
<feature type="compositionally biased region" description="Polar residues" evidence="3">
    <location>
        <begin position="277"/>
        <end position="292"/>
    </location>
</feature>
<dbReference type="Gene3D" id="1.20.910.10">
    <property type="entry name" value="Heme oxygenase-like"/>
    <property type="match status" value="1"/>
</dbReference>
<dbReference type="CDD" id="cd19165">
    <property type="entry name" value="HemeO"/>
    <property type="match status" value="1"/>
</dbReference>
<comment type="subcellular location">
    <subcellularLocation>
        <location evidence="1">Endoplasmic reticulum</location>
    </subcellularLocation>
</comment>
<dbReference type="Pfam" id="PF01126">
    <property type="entry name" value="Heme_oxygenase"/>
    <property type="match status" value="1"/>
</dbReference>
<evidence type="ECO:0000256" key="3">
    <source>
        <dbReference type="SAM" id="MobiDB-lite"/>
    </source>
</evidence>
<keyword evidence="2" id="KW-0256">Endoplasmic reticulum</keyword>
<evidence type="ECO:0000313" key="6">
    <source>
        <dbReference type="Proteomes" id="UP001369086"/>
    </source>
</evidence>
<dbReference type="InterPro" id="IPR016084">
    <property type="entry name" value="Haem_Oase-like_multi-hlx"/>
</dbReference>
<dbReference type="InterPro" id="IPR002051">
    <property type="entry name" value="Haem_Oase"/>
</dbReference>
<dbReference type="Proteomes" id="UP001369086">
    <property type="component" value="Unassembled WGS sequence"/>
</dbReference>
<sequence length="320" mass="36029">MESKTRVLMFELRVRGNGETETQRERDRERSETREAVKRFKNMPRDLSELIKLATREVHERAENTEFMKGFQNVTLAQLKLLLSSLYHIYSALEEELDRLSSNPCLSPLYFPVELHRVAALEADLRYHYGPGWRDEVLAVPAATREYAERIHQVAHSNPCLLISHSYTRYLGDLSGGQVLRRLAQRSLALPPTGEGLSFFCFPEVSHAGRFKELYRARMNSLELSDRARGQVLQEAQTAFLLNVKVFDAIQKMSVSPPPHSSENGELRKRAPPPDTHSIQSEKSGSQAPPTNSLSASPALRLVLALCFAVATVAVGIYAL</sequence>
<protein>
    <submittedName>
        <fullName evidence="5">Heme oxygenase 1</fullName>
    </submittedName>
</protein>
<feature type="region of interest" description="Disordered" evidence="3">
    <location>
        <begin position="255"/>
        <end position="292"/>
    </location>
</feature>
<dbReference type="InterPro" id="IPR016053">
    <property type="entry name" value="Haem_Oase-like"/>
</dbReference>
<comment type="caution">
    <text evidence="5">The sequence shown here is derived from an EMBL/GenBank/DDBJ whole genome shotgun (WGS) entry which is preliminary data.</text>
</comment>
<organism evidence="5 6">
    <name type="scientific">Huso huso</name>
    <name type="common">Beluga</name>
    <name type="synonym">Acipenser huso</name>
    <dbReference type="NCBI Taxonomy" id="61971"/>
    <lineage>
        <taxon>Eukaryota</taxon>
        <taxon>Metazoa</taxon>
        <taxon>Chordata</taxon>
        <taxon>Craniata</taxon>
        <taxon>Vertebrata</taxon>
        <taxon>Euteleostomi</taxon>
        <taxon>Actinopterygii</taxon>
        <taxon>Chondrostei</taxon>
        <taxon>Acipenseriformes</taxon>
        <taxon>Acipenseridae</taxon>
        <taxon>Huso</taxon>
    </lineage>
</organism>
<dbReference type="PRINTS" id="PR00088">
    <property type="entry name" value="HAEMOXYGNASE"/>
</dbReference>
<evidence type="ECO:0000313" key="5">
    <source>
        <dbReference type="EMBL" id="KAK6471473.1"/>
    </source>
</evidence>
<evidence type="ECO:0000256" key="2">
    <source>
        <dbReference type="ARBA" id="ARBA00022824"/>
    </source>
</evidence>
<keyword evidence="4" id="KW-0472">Membrane</keyword>
<gene>
    <name evidence="5" type="ORF">HHUSO_G29293</name>
</gene>
<keyword evidence="4" id="KW-0812">Transmembrane</keyword>
<accession>A0ABR0YFX4</accession>